<reference evidence="2 3" key="1">
    <citation type="submission" date="2020-08" db="EMBL/GenBank/DDBJ databases">
        <title>Sequencing the genomes of 1000 actinobacteria strains.</title>
        <authorList>
            <person name="Klenk H.-P."/>
        </authorList>
    </citation>
    <scope>NUCLEOTIDE SEQUENCE [LARGE SCALE GENOMIC DNA]</scope>
    <source>
        <strain evidence="2 3">DSM 45486</strain>
    </source>
</reference>
<evidence type="ECO:0000259" key="1">
    <source>
        <dbReference type="Pfam" id="PF07859"/>
    </source>
</evidence>
<dbReference type="InterPro" id="IPR029058">
    <property type="entry name" value="AB_hydrolase_fold"/>
</dbReference>
<protein>
    <submittedName>
        <fullName evidence="2">Acetyl esterase/lipase</fullName>
    </submittedName>
</protein>
<comment type="caution">
    <text evidence="2">The sequence shown here is derived from an EMBL/GenBank/DDBJ whole genome shotgun (WGS) entry which is preliminary data.</text>
</comment>
<dbReference type="Proteomes" id="UP000552097">
    <property type="component" value="Unassembled WGS sequence"/>
</dbReference>
<sequence>MNEVSQRQPWGIRLLHAVLREPDWSAMTADDLDGPALVVVPTLDPLADHGRRYAERLLESGTPARLTEHPGAPHAFLGMPGLAPQAKAARTEITEFLGAHLKTKSTKVGEK</sequence>
<evidence type="ECO:0000313" key="2">
    <source>
        <dbReference type="EMBL" id="MBB5800473.1"/>
    </source>
</evidence>
<keyword evidence="3" id="KW-1185">Reference proteome</keyword>
<dbReference type="Pfam" id="PF07859">
    <property type="entry name" value="Abhydrolase_3"/>
    <property type="match status" value="1"/>
</dbReference>
<accession>A0A7W9LY90</accession>
<dbReference type="Gene3D" id="3.40.50.1820">
    <property type="entry name" value="alpha/beta hydrolase"/>
    <property type="match status" value="1"/>
</dbReference>
<dbReference type="InterPro" id="IPR013094">
    <property type="entry name" value="AB_hydrolase_3"/>
</dbReference>
<feature type="domain" description="Alpha/beta hydrolase fold-3" evidence="1">
    <location>
        <begin position="19"/>
        <end position="77"/>
    </location>
</feature>
<proteinExistence type="predicted"/>
<dbReference type="EMBL" id="JACHMO010000001">
    <property type="protein sequence ID" value="MBB5800473.1"/>
    <property type="molecule type" value="Genomic_DNA"/>
</dbReference>
<dbReference type="AlphaFoldDB" id="A0A7W9LY90"/>
<gene>
    <name evidence="2" type="ORF">F4560_000241</name>
</gene>
<evidence type="ECO:0000313" key="3">
    <source>
        <dbReference type="Proteomes" id="UP000552097"/>
    </source>
</evidence>
<name>A0A7W9LY90_9PSEU</name>
<dbReference type="GO" id="GO:0016787">
    <property type="term" value="F:hydrolase activity"/>
    <property type="evidence" value="ECO:0007669"/>
    <property type="project" value="InterPro"/>
</dbReference>
<dbReference type="SUPFAM" id="SSF53474">
    <property type="entry name" value="alpha/beta-Hydrolases"/>
    <property type="match status" value="1"/>
</dbReference>
<dbReference type="RefSeq" id="WP_221483288.1">
    <property type="nucleotide sequence ID" value="NZ_JACHMO010000001.1"/>
</dbReference>
<organism evidence="2 3">
    <name type="scientific">Saccharothrix ecbatanensis</name>
    <dbReference type="NCBI Taxonomy" id="1105145"/>
    <lineage>
        <taxon>Bacteria</taxon>
        <taxon>Bacillati</taxon>
        <taxon>Actinomycetota</taxon>
        <taxon>Actinomycetes</taxon>
        <taxon>Pseudonocardiales</taxon>
        <taxon>Pseudonocardiaceae</taxon>
        <taxon>Saccharothrix</taxon>
    </lineage>
</organism>